<organism evidence="2 3">
    <name type="scientific">Actinoplanes siamensis</name>
    <dbReference type="NCBI Taxonomy" id="1223317"/>
    <lineage>
        <taxon>Bacteria</taxon>
        <taxon>Bacillati</taxon>
        <taxon>Actinomycetota</taxon>
        <taxon>Actinomycetes</taxon>
        <taxon>Micromonosporales</taxon>
        <taxon>Micromonosporaceae</taxon>
        <taxon>Actinoplanes</taxon>
    </lineage>
</organism>
<sequence length="74" mass="8406">MRVRVRVQVLYGHQEDVRGPRGALAMATSLNDDDITVIHPMDTDIRKDDPNVGPADDDDWWDSGRRDNNVDDTD</sequence>
<gene>
    <name evidence="2" type="ORF">Asi03nite_26230</name>
</gene>
<reference evidence="2" key="1">
    <citation type="submission" date="2021-01" db="EMBL/GenBank/DDBJ databases">
        <title>Whole genome shotgun sequence of Actinoplanes siamensis NBRC 109076.</title>
        <authorList>
            <person name="Komaki H."/>
            <person name="Tamura T."/>
        </authorList>
    </citation>
    <scope>NUCLEOTIDE SEQUENCE</scope>
    <source>
        <strain evidence="2">NBRC 109076</strain>
    </source>
</reference>
<name>A0A919N652_9ACTN</name>
<evidence type="ECO:0000313" key="2">
    <source>
        <dbReference type="EMBL" id="GIF05085.1"/>
    </source>
</evidence>
<keyword evidence="3" id="KW-1185">Reference proteome</keyword>
<evidence type="ECO:0000256" key="1">
    <source>
        <dbReference type="SAM" id="MobiDB-lite"/>
    </source>
</evidence>
<accession>A0A919N652</accession>
<protein>
    <submittedName>
        <fullName evidence="2">Uncharacterized protein</fullName>
    </submittedName>
</protein>
<dbReference type="AlphaFoldDB" id="A0A919N652"/>
<evidence type="ECO:0000313" key="3">
    <source>
        <dbReference type="Proteomes" id="UP000629619"/>
    </source>
</evidence>
<dbReference type="RefSeq" id="WP_203679538.1">
    <property type="nucleotide sequence ID" value="NZ_BOMW01000024.1"/>
</dbReference>
<comment type="caution">
    <text evidence="2">The sequence shown here is derived from an EMBL/GenBank/DDBJ whole genome shotgun (WGS) entry which is preliminary data.</text>
</comment>
<dbReference type="EMBL" id="BOMW01000024">
    <property type="protein sequence ID" value="GIF05085.1"/>
    <property type="molecule type" value="Genomic_DNA"/>
</dbReference>
<dbReference type="Proteomes" id="UP000629619">
    <property type="component" value="Unassembled WGS sequence"/>
</dbReference>
<feature type="region of interest" description="Disordered" evidence="1">
    <location>
        <begin position="42"/>
        <end position="74"/>
    </location>
</feature>
<proteinExistence type="predicted"/>
<feature type="compositionally biased region" description="Basic and acidic residues" evidence="1">
    <location>
        <begin position="62"/>
        <end position="74"/>
    </location>
</feature>